<dbReference type="PANTHER" id="PTHR43329">
    <property type="entry name" value="EPOXIDE HYDROLASE"/>
    <property type="match status" value="1"/>
</dbReference>
<organism evidence="4 5">
    <name type="scientific">Wallemia hederae</name>
    <dbReference type="NCBI Taxonomy" id="1540922"/>
    <lineage>
        <taxon>Eukaryota</taxon>
        <taxon>Fungi</taxon>
        <taxon>Dikarya</taxon>
        <taxon>Basidiomycota</taxon>
        <taxon>Wallemiomycotina</taxon>
        <taxon>Wallemiomycetes</taxon>
        <taxon>Wallemiales</taxon>
        <taxon>Wallemiaceae</taxon>
        <taxon>Wallemia</taxon>
    </lineage>
</organism>
<keyword evidence="1" id="KW-0378">Hydrolase</keyword>
<dbReference type="PRINTS" id="PR00412">
    <property type="entry name" value="EPOXHYDRLASE"/>
</dbReference>
<dbReference type="GO" id="GO:0016787">
    <property type="term" value="F:hydrolase activity"/>
    <property type="evidence" value="ECO:0007669"/>
    <property type="project" value="UniProtKB-KW"/>
</dbReference>
<feature type="domain" description="AB hydrolase-1" evidence="3">
    <location>
        <begin position="36"/>
        <end position="315"/>
    </location>
</feature>
<dbReference type="OrthoDB" id="284184at2759"/>
<dbReference type="Pfam" id="PF00561">
    <property type="entry name" value="Abhydrolase_1"/>
    <property type="match status" value="1"/>
</dbReference>
<dbReference type="EMBL" id="SPNW01000052">
    <property type="protein sequence ID" value="TIA87575.1"/>
    <property type="molecule type" value="Genomic_DNA"/>
</dbReference>
<proteinExistence type="inferred from homology"/>
<comment type="caution">
    <text evidence="4">The sequence shown here is derived from an EMBL/GenBank/DDBJ whole genome shotgun (WGS) entry which is preliminary data.</text>
</comment>
<keyword evidence="5" id="KW-1185">Reference proteome</keyword>
<accession>A0A4T0FJ21</accession>
<dbReference type="InterPro" id="IPR000639">
    <property type="entry name" value="Epox_hydrolase-like"/>
</dbReference>
<name>A0A4T0FJ21_9BASI</name>
<evidence type="ECO:0000259" key="3">
    <source>
        <dbReference type="Pfam" id="PF00561"/>
    </source>
</evidence>
<evidence type="ECO:0000256" key="1">
    <source>
        <dbReference type="ARBA" id="ARBA00022801"/>
    </source>
</evidence>
<evidence type="ECO:0000313" key="5">
    <source>
        <dbReference type="Proteomes" id="UP000310189"/>
    </source>
</evidence>
<evidence type="ECO:0000313" key="4">
    <source>
        <dbReference type="EMBL" id="TIA87575.1"/>
    </source>
</evidence>
<protein>
    <recommendedName>
        <fullName evidence="3">AB hydrolase-1 domain-containing protein</fullName>
    </recommendedName>
</protein>
<dbReference type="SUPFAM" id="SSF53474">
    <property type="entry name" value="alpha/beta-Hydrolases"/>
    <property type="match status" value="1"/>
</dbReference>
<dbReference type="Gene3D" id="3.40.50.1820">
    <property type="entry name" value="alpha/beta hydrolase"/>
    <property type="match status" value="1"/>
</dbReference>
<comment type="similarity">
    <text evidence="2">Belongs to the AB hydrolase superfamily. Epoxide hydrolase family.</text>
</comment>
<dbReference type="InterPro" id="IPR000073">
    <property type="entry name" value="AB_hydrolase_1"/>
</dbReference>
<reference evidence="4 5" key="1">
    <citation type="submission" date="2019-03" db="EMBL/GenBank/DDBJ databases">
        <title>Sequencing 23 genomes of Wallemia ichthyophaga.</title>
        <authorList>
            <person name="Gostincar C."/>
        </authorList>
    </citation>
    <scope>NUCLEOTIDE SEQUENCE [LARGE SCALE GENOMIC DNA]</scope>
    <source>
        <strain evidence="4 5">EXF-5753</strain>
    </source>
</reference>
<sequence>MDFNNPDSFTVKETIVRGLKYRYADVGVTEQAKRGTFLLIHGYPDTWFSWHRVAQQLVSAGYRCIIPSTVGYCGTESPDDLKRYTRVEIARDMAALLDELDIASCHVVGHDWGSMIAQRLAGLHADKVQRLILLSIPYLPPAKMAHSIDSLVANGANLLRYQLVWRDDATIRKLDSSEDLLKSFFANLFSRPSEKMKTYDFQEVGSDKWEKEVHPYTEHRSSLLKEHYDWHVKQFRTHGMRGPCSYYKVWELNSQLEAELNLPTALPVQYCLQILFAGEPVFTDEQKKRYAEASNDHHKTVFIEDGETHWYMLEKPDLVASHILEWVGQSEKSSL</sequence>
<evidence type="ECO:0000256" key="2">
    <source>
        <dbReference type="ARBA" id="ARBA00038334"/>
    </source>
</evidence>
<dbReference type="InterPro" id="IPR029058">
    <property type="entry name" value="AB_hydrolase_fold"/>
</dbReference>
<dbReference type="Proteomes" id="UP000310189">
    <property type="component" value="Unassembled WGS sequence"/>
</dbReference>
<gene>
    <name evidence="4" type="ORF">E3P99_03084</name>
</gene>
<dbReference type="AlphaFoldDB" id="A0A4T0FJ21"/>